<dbReference type="GO" id="GO:0050660">
    <property type="term" value="F:flavin adenine dinucleotide binding"/>
    <property type="evidence" value="ECO:0007669"/>
    <property type="project" value="InterPro"/>
</dbReference>
<reference evidence="13" key="1">
    <citation type="submission" date="2022-11" db="UniProtKB">
        <authorList>
            <consortium name="WormBaseParasite"/>
        </authorList>
    </citation>
    <scope>IDENTIFICATION</scope>
</reference>
<dbReference type="Gene3D" id="1.10.540.10">
    <property type="entry name" value="Acyl-CoA dehydrogenase/oxidase, N-terminal domain"/>
    <property type="match status" value="1"/>
</dbReference>
<evidence type="ECO:0000256" key="1">
    <source>
        <dbReference type="ARBA" id="ARBA00001974"/>
    </source>
</evidence>
<name>A0A915EEV0_9BILA</name>
<feature type="domain" description="ACAD9/ACADV-like C-terminal" evidence="11">
    <location>
        <begin position="426"/>
        <end position="521"/>
    </location>
</feature>
<dbReference type="GO" id="GO:0006631">
    <property type="term" value="P:fatty acid metabolic process"/>
    <property type="evidence" value="ECO:0007669"/>
    <property type="project" value="UniProtKB-ARBA"/>
</dbReference>
<proteinExistence type="inferred from homology"/>
<dbReference type="PANTHER" id="PTHR43884">
    <property type="entry name" value="ACYL-COA DEHYDROGENASE"/>
    <property type="match status" value="1"/>
</dbReference>
<keyword evidence="5" id="KW-0274">FAD</keyword>
<evidence type="ECO:0000259" key="11">
    <source>
        <dbReference type="Pfam" id="PF21343"/>
    </source>
</evidence>
<dbReference type="Gene3D" id="1.20.140.10">
    <property type="entry name" value="Butyryl-CoA Dehydrogenase, subunit A, domain 3"/>
    <property type="match status" value="2"/>
</dbReference>
<dbReference type="InterPro" id="IPR046373">
    <property type="entry name" value="Acyl-CoA_Oxase/DH_mid-dom_sf"/>
</dbReference>
<keyword evidence="7" id="KW-0560">Oxidoreductase</keyword>
<keyword evidence="12" id="KW-1185">Reference proteome</keyword>
<evidence type="ECO:0000256" key="8">
    <source>
        <dbReference type="ARBA" id="ARBA00023128"/>
    </source>
</evidence>
<dbReference type="AlphaFoldDB" id="A0A915EEV0"/>
<dbReference type="Gene3D" id="2.40.110.10">
    <property type="entry name" value="Butyryl-CoA Dehydrogenase, subunit A, domain 2"/>
    <property type="match status" value="1"/>
</dbReference>
<feature type="domain" description="Acyl-CoA dehydrogenase/oxidase C-terminal" evidence="9">
    <location>
        <begin position="245"/>
        <end position="356"/>
    </location>
</feature>
<evidence type="ECO:0000256" key="3">
    <source>
        <dbReference type="ARBA" id="ARBA00009347"/>
    </source>
</evidence>
<accession>A0A915EEV0</accession>
<dbReference type="Pfam" id="PF21343">
    <property type="entry name" value="ACAD9-ACADV_C"/>
    <property type="match status" value="1"/>
</dbReference>
<dbReference type="GO" id="GO:0003995">
    <property type="term" value="F:acyl-CoA dehydrogenase activity"/>
    <property type="evidence" value="ECO:0007669"/>
    <property type="project" value="TreeGrafter"/>
</dbReference>
<evidence type="ECO:0000256" key="7">
    <source>
        <dbReference type="ARBA" id="ARBA00023002"/>
    </source>
</evidence>
<evidence type="ECO:0000259" key="10">
    <source>
        <dbReference type="Pfam" id="PF02771"/>
    </source>
</evidence>
<protein>
    <submittedName>
        <fullName evidence="13">Uncharacterized protein</fullName>
    </submittedName>
</protein>
<dbReference type="InterPro" id="IPR037069">
    <property type="entry name" value="AcylCoA_DH/ox_N_sf"/>
</dbReference>
<dbReference type="Pfam" id="PF00441">
    <property type="entry name" value="Acyl-CoA_dh_1"/>
    <property type="match status" value="1"/>
</dbReference>
<evidence type="ECO:0000256" key="2">
    <source>
        <dbReference type="ARBA" id="ARBA00004173"/>
    </source>
</evidence>
<evidence type="ECO:0000313" key="13">
    <source>
        <dbReference type="WBParaSite" id="jg5930"/>
    </source>
</evidence>
<dbReference type="InterPro" id="IPR009100">
    <property type="entry name" value="AcylCoA_DH/oxidase_NM_dom_sf"/>
</dbReference>
<keyword evidence="6" id="KW-0809">Transit peptide</keyword>
<dbReference type="InterPro" id="IPR036250">
    <property type="entry name" value="AcylCo_DH-like_C"/>
</dbReference>
<dbReference type="WBParaSite" id="jg5930">
    <property type="protein sequence ID" value="jg5930"/>
    <property type="gene ID" value="jg5930"/>
</dbReference>
<comment type="similarity">
    <text evidence="3">Belongs to the acyl-CoA dehydrogenase family.</text>
</comment>
<dbReference type="InterPro" id="IPR009075">
    <property type="entry name" value="AcylCo_DH/oxidase_C"/>
</dbReference>
<evidence type="ECO:0000256" key="5">
    <source>
        <dbReference type="ARBA" id="ARBA00022827"/>
    </source>
</evidence>
<dbReference type="PANTHER" id="PTHR43884:SF9">
    <property type="entry name" value="COMPLEX I ASSEMBLY FACTOR ACAD9, MITOCHONDRIAL"/>
    <property type="match status" value="1"/>
</dbReference>
<dbReference type="GO" id="GO:0005739">
    <property type="term" value="C:mitochondrion"/>
    <property type="evidence" value="ECO:0007669"/>
    <property type="project" value="UniProtKB-SubCell"/>
</dbReference>
<comment type="cofactor">
    <cofactor evidence="1">
        <name>FAD</name>
        <dbReference type="ChEBI" id="CHEBI:57692"/>
    </cofactor>
</comment>
<organism evidence="12 13">
    <name type="scientific">Ditylenchus dipsaci</name>
    <dbReference type="NCBI Taxonomy" id="166011"/>
    <lineage>
        <taxon>Eukaryota</taxon>
        <taxon>Metazoa</taxon>
        <taxon>Ecdysozoa</taxon>
        <taxon>Nematoda</taxon>
        <taxon>Chromadorea</taxon>
        <taxon>Rhabditida</taxon>
        <taxon>Tylenchina</taxon>
        <taxon>Tylenchomorpha</taxon>
        <taxon>Sphaerularioidea</taxon>
        <taxon>Anguinidae</taxon>
        <taxon>Anguininae</taxon>
        <taxon>Ditylenchus</taxon>
    </lineage>
</organism>
<keyword evidence="4" id="KW-0285">Flavoprotein</keyword>
<dbReference type="InterPro" id="IPR049448">
    <property type="entry name" value="ACAD9/ACADV-like_C"/>
</dbReference>
<evidence type="ECO:0000313" key="12">
    <source>
        <dbReference type="Proteomes" id="UP000887574"/>
    </source>
</evidence>
<feature type="domain" description="Acyl-CoA dehydrogenase/oxidase N-terminal" evidence="10">
    <location>
        <begin position="47"/>
        <end position="113"/>
    </location>
</feature>
<sequence>MNKFEKDFLIFPEYSEQKKSSRSSSTFAKWMLILKKALVATSAAAKDALPAQIVHVIGGNGFYQKDLLLLTESLSKDDLSVFTIFNQIQSAAALISIYGTPEQKEKYLPRIAEFKCRPCICLDDEQIIDSIETEILKPPGGKELRLNGIKTNVIGADAADIFIVFAKQKVGDVETKRCVILDREDLGGGAVDVQERIQTQGLNAVHYSKVRFTNVLITETSDLGTDESVEDISNELAINGKTFYGAAVVGSLKKLIAQLCDFANSRMEGNLRLADTHPVQTALSELAVGVYVLESMVYYIGGLCDERLLLLNDLENSIIQRYANRVLRKAINAICDIAGITGANCEFQFEKMIRDIVTLISSSESDLKLVRRISLPTMETYIHQHGDMLNLMKKFTFTKLLQGHLSWSEKFEKPRPSHFLAEHVHPSLAESAVALENSMNRINHVIDRLVTDKGLFIKSDYVSLKSLATVMENNLGMVASIARASRSYSIGLKNADDELAWTNFFCATASKETENILREVINCGLGLVKLNPKLTGVGKAVLDARGYNLESPVERNW</sequence>
<evidence type="ECO:0000259" key="9">
    <source>
        <dbReference type="Pfam" id="PF00441"/>
    </source>
</evidence>
<dbReference type="SUPFAM" id="SSF47203">
    <property type="entry name" value="Acyl-CoA dehydrogenase C-terminal domain-like"/>
    <property type="match status" value="1"/>
</dbReference>
<evidence type="ECO:0000256" key="4">
    <source>
        <dbReference type="ARBA" id="ARBA00022630"/>
    </source>
</evidence>
<dbReference type="SUPFAM" id="SSF56645">
    <property type="entry name" value="Acyl-CoA dehydrogenase NM domain-like"/>
    <property type="match status" value="1"/>
</dbReference>
<evidence type="ECO:0000256" key="6">
    <source>
        <dbReference type="ARBA" id="ARBA00022946"/>
    </source>
</evidence>
<dbReference type="Pfam" id="PF02771">
    <property type="entry name" value="Acyl-CoA_dh_N"/>
    <property type="match status" value="1"/>
</dbReference>
<dbReference type="Proteomes" id="UP000887574">
    <property type="component" value="Unplaced"/>
</dbReference>
<comment type="subcellular location">
    <subcellularLocation>
        <location evidence="2">Mitochondrion</location>
    </subcellularLocation>
</comment>
<dbReference type="InterPro" id="IPR013786">
    <property type="entry name" value="AcylCoA_DH/ox_N"/>
</dbReference>
<keyword evidence="8" id="KW-0496">Mitochondrion</keyword>